<protein>
    <submittedName>
        <fullName evidence="3">Alpha/beta hydrolase</fullName>
    </submittedName>
</protein>
<dbReference type="PROSITE" id="PS51257">
    <property type="entry name" value="PROKAR_LIPOPROTEIN"/>
    <property type="match status" value="1"/>
</dbReference>
<feature type="domain" description="AB hydrolase-1" evidence="2">
    <location>
        <begin position="69"/>
        <end position="273"/>
    </location>
</feature>
<keyword evidence="4" id="KW-1185">Reference proteome</keyword>
<organism evidence="3 4">
    <name type="scientific">Flammeovirga aprica JL-4</name>
    <dbReference type="NCBI Taxonomy" id="694437"/>
    <lineage>
        <taxon>Bacteria</taxon>
        <taxon>Pseudomonadati</taxon>
        <taxon>Bacteroidota</taxon>
        <taxon>Cytophagia</taxon>
        <taxon>Cytophagales</taxon>
        <taxon>Flammeovirgaceae</taxon>
        <taxon>Flammeovirga</taxon>
    </lineage>
</organism>
<dbReference type="AlphaFoldDB" id="A0A7X9RZT9"/>
<keyword evidence="3" id="KW-0378">Hydrolase</keyword>
<dbReference type="PANTHER" id="PTHR42886">
    <property type="entry name" value="RE40534P-RELATED"/>
    <property type="match status" value="1"/>
</dbReference>
<gene>
    <name evidence="3" type="ORF">HHU12_27385</name>
</gene>
<name>A0A7X9RZT9_9BACT</name>
<reference evidence="3 4" key="1">
    <citation type="submission" date="2020-04" db="EMBL/GenBank/DDBJ databases">
        <title>Flammeovirga sp. SR4, a novel species isolated from seawater.</title>
        <authorList>
            <person name="Wang X."/>
        </authorList>
    </citation>
    <scope>NUCLEOTIDE SEQUENCE [LARGE SCALE GENOMIC DNA]</scope>
    <source>
        <strain evidence="3 4">ATCC 23126</strain>
    </source>
</reference>
<dbReference type="SUPFAM" id="SSF53474">
    <property type="entry name" value="alpha/beta-Hydrolases"/>
    <property type="match status" value="1"/>
</dbReference>
<comment type="caution">
    <text evidence="3">The sequence shown here is derived from an EMBL/GenBank/DDBJ whole genome shotgun (WGS) entry which is preliminary data.</text>
</comment>
<dbReference type="Proteomes" id="UP000576082">
    <property type="component" value="Unassembled WGS sequence"/>
</dbReference>
<evidence type="ECO:0000313" key="3">
    <source>
        <dbReference type="EMBL" id="NME71719.1"/>
    </source>
</evidence>
<feature type="signal peptide" evidence="1">
    <location>
        <begin position="1"/>
        <end position="24"/>
    </location>
</feature>
<feature type="chain" id="PRO_5030829029" evidence="1">
    <location>
        <begin position="25"/>
        <end position="285"/>
    </location>
</feature>
<sequence length="285" mass="31817">MIEYKSVLLILLLILCGCASDMNANNEWNKLEKSYAKEGVEMKVRHTKLDNKTINYLSVKGENNPSTTIVFIHGAPGRADNFGNYLKNKTLLEKANVISVERLGYGSEKGKEEDAIGLHGKAVRTVLNDWQEELGEPQHYILVGHSYGGPIAAYTSVQDSSGIDEVVLLAPAMSSELELMKWYSRWAQSKVIYAILPSGLKVATDEKANHAESLKKIEGEWSKVKVPTTIVHGTTDELVPFENLQYVVDNWSIDVDTVVLEKKGHLFPFKDEEIVVNLLLQKIDS</sequence>
<dbReference type="InterPro" id="IPR000073">
    <property type="entry name" value="AB_hydrolase_1"/>
</dbReference>
<dbReference type="Pfam" id="PF12697">
    <property type="entry name" value="Abhydrolase_6"/>
    <property type="match status" value="1"/>
</dbReference>
<dbReference type="PANTHER" id="PTHR42886:SF29">
    <property type="entry name" value="PUMMELIG, ISOFORM A"/>
    <property type="match status" value="1"/>
</dbReference>
<evidence type="ECO:0000259" key="2">
    <source>
        <dbReference type="Pfam" id="PF12697"/>
    </source>
</evidence>
<dbReference type="EMBL" id="JABANE010000111">
    <property type="protein sequence ID" value="NME71719.1"/>
    <property type="molecule type" value="Genomic_DNA"/>
</dbReference>
<dbReference type="RefSeq" id="WP_169659926.1">
    <property type="nucleotide sequence ID" value="NZ_JABANE010000111.1"/>
</dbReference>
<dbReference type="InterPro" id="IPR029058">
    <property type="entry name" value="AB_hydrolase_fold"/>
</dbReference>
<evidence type="ECO:0000256" key="1">
    <source>
        <dbReference type="SAM" id="SignalP"/>
    </source>
</evidence>
<dbReference type="GO" id="GO:0016787">
    <property type="term" value="F:hydrolase activity"/>
    <property type="evidence" value="ECO:0007669"/>
    <property type="project" value="UniProtKB-KW"/>
</dbReference>
<accession>A0A7X9RZT9</accession>
<keyword evidence="1" id="KW-0732">Signal</keyword>
<proteinExistence type="predicted"/>
<evidence type="ECO:0000313" key="4">
    <source>
        <dbReference type="Proteomes" id="UP000576082"/>
    </source>
</evidence>
<dbReference type="Gene3D" id="3.40.50.1820">
    <property type="entry name" value="alpha/beta hydrolase"/>
    <property type="match status" value="1"/>
</dbReference>